<protein>
    <submittedName>
        <fullName evidence="1">Uncharacterized protein</fullName>
    </submittedName>
</protein>
<dbReference type="Proteomes" id="UP000823388">
    <property type="component" value="Chromosome 4N"/>
</dbReference>
<keyword evidence="2" id="KW-1185">Reference proteome</keyword>
<gene>
    <name evidence="1" type="ORF">PVAP13_4NG229700</name>
</gene>
<name>A0A8T0TC01_PANVG</name>
<reference evidence="1" key="1">
    <citation type="submission" date="2020-05" db="EMBL/GenBank/DDBJ databases">
        <title>WGS assembly of Panicum virgatum.</title>
        <authorList>
            <person name="Lovell J.T."/>
            <person name="Jenkins J."/>
            <person name="Shu S."/>
            <person name="Juenger T.E."/>
            <person name="Schmutz J."/>
        </authorList>
    </citation>
    <scope>NUCLEOTIDE SEQUENCE</scope>
    <source>
        <strain evidence="1">AP13</strain>
    </source>
</reference>
<sequence>MASNAYTTTPTKSKWRGIDSCCGSAGLPAGRRHEVGQRAGSRHTHRAEYGDGPMAGLFIACRCIVFGATTPMRRRSRWIRRRCLKPRSKRQLTELNEVIAEQLLPPGFCGSPAAPPPWEMRPRPPFLPRSRNLLWMQGVSSNTSTGWSFHPSGLRCLKFQQSLLTTSELRT</sequence>
<proteinExistence type="predicted"/>
<evidence type="ECO:0000313" key="1">
    <source>
        <dbReference type="EMBL" id="KAG2607108.1"/>
    </source>
</evidence>
<evidence type="ECO:0000313" key="2">
    <source>
        <dbReference type="Proteomes" id="UP000823388"/>
    </source>
</evidence>
<comment type="caution">
    <text evidence="1">The sequence shown here is derived from an EMBL/GenBank/DDBJ whole genome shotgun (WGS) entry which is preliminary data.</text>
</comment>
<dbReference type="AlphaFoldDB" id="A0A8T0TC01"/>
<organism evidence="1 2">
    <name type="scientific">Panicum virgatum</name>
    <name type="common">Blackwell switchgrass</name>
    <dbReference type="NCBI Taxonomy" id="38727"/>
    <lineage>
        <taxon>Eukaryota</taxon>
        <taxon>Viridiplantae</taxon>
        <taxon>Streptophyta</taxon>
        <taxon>Embryophyta</taxon>
        <taxon>Tracheophyta</taxon>
        <taxon>Spermatophyta</taxon>
        <taxon>Magnoliopsida</taxon>
        <taxon>Liliopsida</taxon>
        <taxon>Poales</taxon>
        <taxon>Poaceae</taxon>
        <taxon>PACMAD clade</taxon>
        <taxon>Panicoideae</taxon>
        <taxon>Panicodae</taxon>
        <taxon>Paniceae</taxon>
        <taxon>Panicinae</taxon>
        <taxon>Panicum</taxon>
        <taxon>Panicum sect. Hiantes</taxon>
    </lineage>
</organism>
<accession>A0A8T0TC01</accession>
<dbReference type="EMBL" id="CM029044">
    <property type="protein sequence ID" value="KAG2607108.1"/>
    <property type="molecule type" value="Genomic_DNA"/>
</dbReference>